<dbReference type="GO" id="GO:0004190">
    <property type="term" value="F:aspartic-type endopeptidase activity"/>
    <property type="evidence" value="ECO:0007669"/>
    <property type="project" value="UniProtKB-KW"/>
</dbReference>
<dbReference type="PANTHER" id="PTHR47966:SF75">
    <property type="entry name" value="ENDOPEPTIDASE (CTSD), PUTATIVE (AFU_ORTHOLOGUE AFUA_4G07040)-RELATED"/>
    <property type="match status" value="1"/>
</dbReference>
<dbReference type="Proteomes" id="UP000016935">
    <property type="component" value="Unassembled WGS sequence"/>
</dbReference>
<protein>
    <recommendedName>
        <fullName evidence="13">Peptidase A1 domain-containing protein</fullName>
    </recommendedName>
</protein>
<dbReference type="GeneID" id="19405519"/>
<evidence type="ECO:0000256" key="6">
    <source>
        <dbReference type="ARBA" id="ARBA00022801"/>
    </source>
</evidence>
<dbReference type="Gene3D" id="2.40.70.10">
    <property type="entry name" value="Acid Proteases"/>
    <property type="match status" value="2"/>
</dbReference>
<dbReference type="PANTHER" id="PTHR47966">
    <property type="entry name" value="BETA-SITE APP-CLEAVING ENZYME, ISOFORM A-RELATED"/>
    <property type="match status" value="1"/>
</dbReference>
<dbReference type="RefSeq" id="XP_008020397.1">
    <property type="nucleotide sequence ID" value="XM_008022206.1"/>
</dbReference>
<reference evidence="14 15" key="1">
    <citation type="journal article" date="2012" name="PLoS Pathog.">
        <title>Diverse lifestyles and strategies of plant pathogenesis encoded in the genomes of eighteen Dothideomycetes fungi.</title>
        <authorList>
            <person name="Ohm R.A."/>
            <person name="Feau N."/>
            <person name="Henrissat B."/>
            <person name="Schoch C.L."/>
            <person name="Horwitz B.A."/>
            <person name="Barry K.W."/>
            <person name="Condon B.J."/>
            <person name="Copeland A.C."/>
            <person name="Dhillon B."/>
            <person name="Glaser F."/>
            <person name="Hesse C.N."/>
            <person name="Kosti I."/>
            <person name="LaButti K."/>
            <person name="Lindquist E.A."/>
            <person name="Lucas S."/>
            <person name="Salamov A.A."/>
            <person name="Bradshaw R.E."/>
            <person name="Ciuffetti L."/>
            <person name="Hamelin R.C."/>
            <person name="Kema G.H.J."/>
            <person name="Lawrence C."/>
            <person name="Scott J.A."/>
            <person name="Spatafora J.W."/>
            <person name="Turgeon B.G."/>
            <person name="de Wit P.J.G.M."/>
            <person name="Zhong S."/>
            <person name="Goodwin S.B."/>
            <person name="Grigoriev I.V."/>
        </authorList>
    </citation>
    <scope>NUCLEOTIDE SEQUENCE [LARGE SCALE GENOMIC DNA]</scope>
    <source>
        <strain evidence="15">28A</strain>
    </source>
</reference>
<dbReference type="SUPFAM" id="SSF50630">
    <property type="entry name" value="Acid proteases"/>
    <property type="match status" value="1"/>
</dbReference>
<dbReference type="PRINTS" id="PR00792">
    <property type="entry name" value="PEPSIN"/>
</dbReference>
<dbReference type="Pfam" id="PF00026">
    <property type="entry name" value="Asp"/>
    <property type="match status" value="1"/>
</dbReference>
<evidence type="ECO:0000256" key="5">
    <source>
        <dbReference type="ARBA" id="ARBA00022750"/>
    </source>
</evidence>
<evidence type="ECO:0000256" key="12">
    <source>
        <dbReference type="SAM" id="SignalP"/>
    </source>
</evidence>
<accession>R0KH38</accession>
<keyword evidence="15" id="KW-1185">Reference proteome</keyword>
<keyword evidence="9" id="KW-0449">Lipoprotein</keyword>
<gene>
    <name evidence="14" type="ORF">SETTUDRAFT_85375</name>
</gene>
<dbReference type="eggNOG" id="KOG1339">
    <property type="taxonomic scope" value="Eukaryota"/>
</dbReference>
<dbReference type="InterPro" id="IPR001461">
    <property type="entry name" value="Aspartic_peptidase_A1"/>
</dbReference>
<feature type="chain" id="PRO_5004343302" description="Peptidase A1 domain-containing protein" evidence="12">
    <location>
        <begin position="22"/>
        <end position="421"/>
    </location>
</feature>
<dbReference type="STRING" id="671987.R0KH38"/>
<evidence type="ECO:0000313" key="15">
    <source>
        <dbReference type="Proteomes" id="UP000016935"/>
    </source>
</evidence>
<organism evidence="14 15">
    <name type="scientific">Exserohilum turcicum (strain 28A)</name>
    <name type="common">Northern leaf blight fungus</name>
    <name type="synonym">Setosphaeria turcica</name>
    <dbReference type="NCBI Taxonomy" id="671987"/>
    <lineage>
        <taxon>Eukaryota</taxon>
        <taxon>Fungi</taxon>
        <taxon>Dikarya</taxon>
        <taxon>Ascomycota</taxon>
        <taxon>Pezizomycotina</taxon>
        <taxon>Dothideomycetes</taxon>
        <taxon>Pleosporomycetidae</taxon>
        <taxon>Pleosporales</taxon>
        <taxon>Pleosporineae</taxon>
        <taxon>Pleosporaceae</taxon>
        <taxon>Exserohilum</taxon>
    </lineage>
</organism>
<dbReference type="EMBL" id="KB908481">
    <property type="protein sequence ID" value="EOA92173.1"/>
    <property type="molecule type" value="Genomic_DNA"/>
</dbReference>
<proteinExistence type="inferred from homology"/>
<dbReference type="AlphaFoldDB" id="R0KH38"/>
<sequence length="421" mass="45033">MHTPLSAWLALSAAIIPGATAFYPYHYAGDSGSSSQPSRRTSRPVSIDNARLITLPLRRIPTSLQSRENVYQIVASNKPSQENSVAIDQDGKDLSYMVAVTFGDSKEEYHMLLDSAASNTWVMGQDCKSEACKTHNLFGAGDSSSLKTDTKSFSITYGTGSSSGTLATDTVHLGSLSSPLTFGLATNVSDEFRAYPMDGILGIGRGSGSDGDIHAPQIMDVLSSNRLINAKLYGIHLSRAKDGLKDGELDLGQVNPKRFTGDINYIDCVENDTGFWEIPLQGASVDGADAGLSTAARTAIMDTGTSYILMPKDDAVAIHAKIKGQTQNGEAFFVPCDTTAVVQFGFNGQKYNISAADWIGDQVDQSKNLCRSNIVGRQTFGAHQWLVGDVFLKNVYSVFDFDKSRVGLGVVGGVETTSTGM</sequence>
<evidence type="ECO:0000256" key="3">
    <source>
        <dbReference type="ARBA" id="ARBA00022475"/>
    </source>
</evidence>
<evidence type="ECO:0000256" key="9">
    <source>
        <dbReference type="ARBA" id="ARBA00023288"/>
    </source>
</evidence>
<dbReference type="PROSITE" id="PS51767">
    <property type="entry name" value="PEPTIDASE_A1"/>
    <property type="match status" value="1"/>
</dbReference>
<dbReference type="InterPro" id="IPR021109">
    <property type="entry name" value="Peptidase_aspartic_dom_sf"/>
</dbReference>
<dbReference type="CDD" id="cd05471">
    <property type="entry name" value="pepsin_like"/>
    <property type="match status" value="1"/>
</dbReference>
<keyword evidence="7" id="KW-0472">Membrane</keyword>
<dbReference type="FunFam" id="2.40.70.10:FF:000060">
    <property type="entry name" value="Aspartic-type endopeptidase ctsD"/>
    <property type="match status" value="1"/>
</dbReference>
<feature type="domain" description="Peptidase A1" evidence="13">
    <location>
        <begin position="96"/>
        <end position="409"/>
    </location>
</feature>
<evidence type="ECO:0000256" key="7">
    <source>
        <dbReference type="ARBA" id="ARBA00023136"/>
    </source>
</evidence>
<feature type="active site" evidence="10">
    <location>
        <position position="114"/>
    </location>
</feature>
<dbReference type="OrthoDB" id="660550at2759"/>
<evidence type="ECO:0000256" key="4">
    <source>
        <dbReference type="ARBA" id="ARBA00022670"/>
    </source>
</evidence>
<comment type="similarity">
    <text evidence="2">Belongs to the peptidase A1 family.</text>
</comment>
<evidence type="ECO:0000256" key="10">
    <source>
        <dbReference type="PIRSR" id="PIRSR601461-1"/>
    </source>
</evidence>
<dbReference type="InterPro" id="IPR034164">
    <property type="entry name" value="Pepsin-like_dom"/>
</dbReference>
<keyword evidence="12" id="KW-0732">Signal</keyword>
<dbReference type="InterPro" id="IPR033121">
    <property type="entry name" value="PEPTIDASE_A1"/>
</dbReference>
<keyword evidence="3" id="KW-1003">Cell membrane</keyword>
<feature type="disulfide bond" evidence="11">
    <location>
        <begin position="127"/>
        <end position="132"/>
    </location>
</feature>
<evidence type="ECO:0000256" key="8">
    <source>
        <dbReference type="ARBA" id="ARBA00023180"/>
    </source>
</evidence>
<evidence type="ECO:0000256" key="2">
    <source>
        <dbReference type="ARBA" id="ARBA00007447"/>
    </source>
</evidence>
<reference evidence="14 15" key="2">
    <citation type="journal article" date="2013" name="PLoS Genet.">
        <title>Comparative genome structure, secondary metabolite, and effector coding capacity across Cochliobolus pathogens.</title>
        <authorList>
            <person name="Condon B.J."/>
            <person name="Leng Y."/>
            <person name="Wu D."/>
            <person name="Bushley K.E."/>
            <person name="Ohm R.A."/>
            <person name="Otillar R."/>
            <person name="Martin J."/>
            <person name="Schackwitz W."/>
            <person name="Grimwood J."/>
            <person name="MohdZainudin N."/>
            <person name="Xue C."/>
            <person name="Wang R."/>
            <person name="Manning V.A."/>
            <person name="Dhillon B."/>
            <person name="Tu Z.J."/>
            <person name="Steffenson B.J."/>
            <person name="Salamov A."/>
            <person name="Sun H."/>
            <person name="Lowry S."/>
            <person name="LaButti K."/>
            <person name="Han J."/>
            <person name="Copeland A."/>
            <person name="Lindquist E."/>
            <person name="Barry K."/>
            <person name="Schmutz J."/>
            <person name="Baker S.E."/>
            <person name="Ciuffetti L.M."/>
            <person name="Grigoriev I.V."/>
            <person name="Zhong S."/>
            <person name="Turgeon B.G."/>
        </authorList>
    </citation>
    <scope>NUCLEOTIDE SEQUENCE [LARGE SCALE GENOMIC DNA]</scope>
    <source>
        <strain evidence="15">28A</strain>
    </source>
</reference>
<keyword evidence="11" id="KW-1015">Disulfide bond</keyword>
<keyword evidence="6" id="KW-0378">Hydrolase</keyword>
<feature type="signal peptide" evidence="12">
    <location>
        <begin position="1"/>
        <end position="21"/>
    </location>
</feature>
<name>R0KH38_EXST2</name>
<keyword evidence="4" id="KW-0645">Protease</keyword>
<dbReference type="MEROPS" id="A01.077"/>
<evidence type="ECO:0000256" key="1">
    <source>
        <dbReference type="ARBA" id="ARBA00004236"/>
    </source>
</evidence>
<keyword evidence="8" id="KW-0325">Glycoprotein</keyword>
<comment type="subcellular location">
    <subcellularLocation>
        <location evidence="1">Cell membrane</location>
    </subcellularLocation>
</comment>
<feature type="active site" evidence="10">
    <location>
        <position position="302"/>
    </location>
</feature>
<evidence type="ECO:0000256" key="11">
    <source>
        <dbReference type="PIRSR" id="PIRSR601461-2"/>
    </source>
</evidence>
<dbReference type="HOGENOM" id="CLU_013253_10_0_1"/>
<dbReference type="GO" id="GO:0005886">
    <property type="term" value="C:plasma membrane"/>
    <property type="evidence" value="ECO:0007669"/>
    <property type="project" value="UniProtKB-SubCell"/>
</dbReference>
<dbReference type="GO" id="GO:0006508">
    <property type="term" value="P:proteolysis"/>
    <property type="evidence" value="ECO:0007669"/>
    <property type="project" value="UniProtKB-KW"/>
</dbReference>
<keyword evidence="5" id="KW-0064">Aspartyl protease</keyword>
<evidence type="ECO:0000259" key="13">
    <source>
        <dbReference type="PROSITE" id="PS51767"/>
    </source>
</evidence>
<evidence type="ECO:0000313" key="14">
    <source>
        <dbReference type="EMBL" id="EOA92173.1"/>
    </source>
</evidence>